<evidence type="ECO:0000259" key="4">
    <source>
        <dbReference type="Pfam" id="PF17764"/>
    </source>
</evidence>
<sequence length="608" mass="68835">MLIAEIYPIQRLPRRFSAFDYLVPEGLKLERGFFVRIPFRNQEIIGVVKELHERFSPRQGLKEVLGVLDIPPLAETELEIFEWLGKDLAQGVSAILNAAIPVIPKRNISLPVIPALPLKIRTSETSAIQRALQTIDLQRRAFISSPDLPQMAALAAAYLHAHPKDRIVILLPGAREAEVLAPYFVSFGLSVISGEKTEGRCFLAWNDFRRGQTRVLLGTRLAALLLPASVDAVFVFRSGHESHKQRDRNPRYDVREIALEFQKRNACRLYFLDTMPRADDLATFEKEQIFIEHPEPRPYFVNTQNERPMSPHPLISWTLDGSIQDCLKNNRRILCFYNRKGKASSLRCAECGYSFPCPVCGGIFTVYETSIRCHHCDRVEPLCLSCPNCHGVKLNERGFGNQTVKQALEKQFPGVTVSLIDRAKQEDDSAQILLVTSYYFESHRQLFARGNFGLVANLDADLPLLDPGFRSFENALRAVEDLRGLARREQAVFIVQTRNPDIFLPYYNNPQACLMNELELRQAYQVPPYVRWLRLKIRDTETLRAELELKAASESLRPLAGITIFPLECQPGRSCQISVSVEPGAIDAVLEKLSSLPDRIVIDTNAIS</sequence>
<evidence type="ECO:0000313" key="6">
    <source>
        <dbReference type="Proteomes" id="UP000034154"/>
    </source>
</evidence>
<evidence type="ECO:0000256" key="2">
    <source>
        <dbReference type="ARBA" id="ARBA00022840"/>
    </source>
</evidence>
<organism evidence="5 6">
    <name type="scientific">Candidatus Uhrbacteria bacterium GW2011_GWF2_44_350</name>
    <dbReference type="NCBI Taxonomy" id="1619000"/>
    <lineage>
        <taxon>Bacteria</taxon>
        <taxon>Candidatus Uhriibacteriota</taxon>
    </lineage>
</organism>
<dbReference type="InterPro" id="IPR041222">
    <property type="entry name" value="PriA_3primeBD"/>
</dbReference>
<keyword evidence="3" id="KW-0238">DNA-binding</keyword>
<evidence type="ECO:0000256" key="1">
    <source>
        <dbReference type="ARBA" id="ARBA00022741"/>
    </source>
</evidence>
<dbReference type="AlphaFoldDB" id="A0A0G1JIC5"/>
<dbReference type="Proteomes" id="UP000034154">
    <property type="component" value="Unassembled WGS sequence"/>
</dbReference>
<proteinExistence type="predicted"/>
<dbReference type="GO" id="GO:0006270">
    <property type="term" value="P:DNA replication initiation"/>
    <property type="evidence" value="ECO:0007669"/>
    <property type="project" value="TreeGrafter"/>
</dbReference>
<dbReference type="GO" id="GO:0005524">
    <property type="term" value="F:ATP binding"/>
    <property type="evidence" value="ECO:0007669"/>
    <property type="project" value="UniProtKB-KW"/>
</dbReference>
<accession>A0A0G1JIC5</accession>
<evidence type="ECO:0000256" key="3">
    <source>
        <dbReference type="ARBA" id="ARBA00023125"/>
    </source>
</evidence>
<feature type="domain" description="Primosomal protein N' 3' DNA-binding" evidence="4">
    <location>
        <begin position="17"/>
        <end position="101"/>
    </location>
</feature>
<name>A0A0G1JIC5_9BACT</name>
<dbReference type="InterPro" id="IPR027417">
    <property type="entry name" value="P-loop_NTPase"/>
</dbReference>
<dbReference type="InterPro" id="IPR042115">
    <property type="entry name" value="PriA_3primeBD_sf"/>
</dbReference>
<dbReference type="GO" id="GO:0043138">
    <property type="term" value="F:3'-5' DNA helicase activity"/>
    <property type="evidence" value="ECO:0007669"/>
    <property type="project" value="TreeGrafter"/>
</dbReference>
<comment type="caution">
    <text evidence="5">The sequence shown here is derived from an EMBL/GenBank/DDBJ whole genome shotgun (WGS) entry which is preliminary data.</text>
</comment>
<dbReference type="Gene3D" id="3.40.50.300">
    <property type="entry name" value="P-loop containing nucleotide triphosphate hydrolases"/>
    <property type="match status" value="1"/>
</dbReference>
<gene>
    <name evidence="5" type="ORF">UW63_C0018G0016</name>
</gene>
<dbReference type="PANTHER" id="PTHR30580">
    <property type="entry name" value="PRIMOSOMAL PROTEIN N"/>
    <property type="match status" value="1"/>
</dbReference>
<dbReference type="EMBL" id="LCJB01000018">
    <property type="protein sequence ID" value="KKT71381.1"/>
    <property type="molecule type" value="Genomic_DNA"/>
</dbReference>
<evidence type="ECO:0000313" key="5">
    <source>
        <dbReference type="EMBL" id="KKT71381.1"/>
    </source>
</evidence>
<dbReference type="PANTHER" id="PTHR30580:SF0">
    <property type="entry name" value="PRIMOSOMAL PROTEIN N"/>
    <property type="match status" value="1"/>
</dbReference>
<dbReference type="Pfam" id="PF17764">
    <property type="entry name" value="PriA_3primeBD"/>
    <property type="match status" value="1"/>
</dbReference>
<keyword evidence="2" id="KW-0067">ATP-binding</keyword>
<dbReference type="GO" id="GO:0006310">
    <property type="term" value="P:DNA recombination"/>
    <property type="evidence" value="ECO:0007669"/>
    <property type="project" value="TreeGrafter"/>
</dbReference>
<dbReference type="Gene3D" id="3.40.1440.60">
    <property type="entry name" value="PriA, 3(prime) DNA-binding domain"/>
    <property type="match status" value="1"/>
</dbReference>
<reference evidence="5 6" key="1">
    <citation type="journal article" date="2015" name="Nature">
        <title>rRNA introns, odd ribosomes, and small enigmatic genomes across a large radiation of phyla.</title>
        <authorList>
            <person name="Brown C.T."/>
            <person name="Hug L.A."/>
            <person name="Thomas B.C."/>
            <person name="Sharon I."/>
            <person name="Castelle C.J."/>
            <person name="Singh A."/>
            <person name="Wilkins M.J."/>
            <person name="Williams K.H."/>
            <person name="Banfield J.F."/>
        </authorList>
    </citation>
    <scope>NUCLEOTIDE SEQUENCE [LARGE SCALE GENOMIC DNA]</scope>
</reference>
<protein>
    <submittedName>
        <fullName evidence="5">Primosomal protein N</fullName>
    </submittedName>
</protein>
<keyword evidence="1" id="KW-0547">Nucleotide-binding</keyword>
<dbReference type="SUPFAM" id="SSF52540">
    <property type="entry name" value="P-loop containing nucleoside triphosphate hydrolases"/>
    <property type="match status" value="1"/>
</dbReference>
<dbReference type="GO" id="GO:0006302">
    <property type="term" value="P:double-strand break repair"/>
    <property type="evidence" value="ECO:0007669"/>
    <property type="project" value="TreeGrafter"/>
</dbReference>
<dbReference type="GO" id="GO:0003677">
    <property type="term" value="F:DNA binding"/>
    <property type="evidence" value="ECO:0007669"/>
    <property type="project" value="UniProtKB-KW"/>
</dbReference>